<keyword evidence="4" id="KW-0677">Repeat</keyword>
<dbReference type="InterPro" id="IPR027417">
    <property type="entry name" value="P-loop_NTPase"/>
</dbReference>
<dbReference type="Pfam" id="PF00005">
    <property type="entry name" value="ABC_tran"/>
    <property type="match status" value="2"/>
</dbReference>
<dbReference type="GO" id="GO:0005524">
    <property type="term" value="F:ATP binding"/>
    <property type="evidence" value="ECO:0007669"/>
    <property type="project" value="UniProtKB-KW"/>
</dbReference>
<proteinExistence type="predicted"/>
<dbReference type="RefSeq" id="WP_219759324.1">
    <property type="nucleotide sequence ID" value="NZ_JAHXRS010000008.1"/>
</dbReference>
<dbReference type="PANTHER" id="PTHR43790">
    <property type="entry name" value="CARBOHYDRATE TRANSPORT ATP-BINDING PROTEIN MG119-RELATED"/>
    <property type="match status" value="1"/>
</dbReference>
<keyword evidence="7" id="KW-1278">Translocase</keyword>
<evidence type="ECO:0000256" key="6">
    <source>
        <dbReference type="ARBA" id="ARBA00022840"/>
    </source>
</evidence>
<comment type="caution">
    <text evidence="10">The sequence shown here is derived from an EMBL/GenBank/DDBJ whole genome shotgun (WGS) entry which is preliminary data.</text>
</comment>
<dbReference type="InterPro" id="IPR003593">
    <property type="entry name" value="AAA+_ATPase"/>
</dbReference>
<dbReference type="PANTHER" id="PTHR43790:SF3">
    <property type="entry name" value="D-ALLOSE IMPORT ATP-BINDING PROTEIN ALSA-RELATED"/>
    <property type="match status" value="1"/>
</dbReference>
<dbReference type="CDD" id="cd03215">
    <property type="entry name" value="ABC_Carb_Monos_II"/>
    <property type="match status" value="1"/>
</dbReference>
<evidence type="ECO:0000256" key="1">
    <source>
        <dbReference type="ARBA" id="ARBA00022448"/>
    </source>
</evidence>
<keyword evidence="11" id="KW-1185">Reference proteome</keyword>
<evidence type="ECO:0000256" key="4">
    <source>
        <dbReference type="ARBA" id="ARBA00022737"/>
    </source>
</evidence>
<dbReference type="EMBL" id="JAHXRS010000008">
    <property type="protein sequence ID" value="MBW6394655.1"/>
    <property type="molecule type" value="Genomic_DNA"/>
</dbReference>
<keyword evidence="8" id="KW-0472">Membrane</keyword>
<evidence type="ECO:0000256" key="7">
    <source>
        <dbReference type="ARBA" id="ARBA00022967"/>
    </source>
</evidence>
<keyword evidence="3" id="KW-0762">Sugar transport</keyword>
<feature type="domain" description="ABC transporter" evidence="9">
    <location>
        <begin position="1"/>
        <end position="215"/>
    </location>
</feature>
<name>A0ABS6ZZZ6_9DEIN</name>
<sequence>MDFALEAGEVHALVGENGAGKSTLMKILAGALQPDAGEIWLEGRQVRLRSVREARHNGIVMVYQELNLAANLTVAENLFLGRMPPLVSHRFLEEMASKLIESLDLPLDPHSVLGDLELGRQQLVAVAQALAHDAKVLIFDEPTAALSAEETQMLFSLIQRLQGRGVGIVYISHRLEEIFSLAQRITVLRDGERVATEPLESLTPDRVISLMVGRSLLEASSGELPPAKTRVYRIRVNLEPGNTVAFPLGAGEIVGLAGVIGSGRSYVLEALFGLRGEAFLDNARIENPQDAINKGLFLVPGDRKTQGLVLGLSARENLTLSVLGRIAPRGVIRLRDEQAVANEWFLRLRIHPPMPELPAHAFSGGNQQKIVLAKALASRPQLLLLEEPTRGVDVGVRHELYQLLRQLARQGLSLLVSSGDTEELLNLCHRILVFRKGHVVAELRAPFNREEVVAYVTGAAMA</sequence>
<dbReference type="InterPro" id="IPR050107">
    <property type="entry name" value="ABC_carbohydrate_import_ATPase"/>
</dbReference>
<reference evidence="10 11" key="1">
    <citation type="submission" date="2021-07" db="EMBL/GenBank/DDBJ databases">
        <title>Thermus aquaticus gen. n. and sp. n., a nonsporulating extreme thermophile.</title>
        <authorList>
            <person name="Hu C.-J."/>
            <person name="Li W.-J."/>
            <person name="Xian W.-D."/>
        </authorList>
    </citation>
    <scope>NUCLEOTIDE SEQUENCE [LARGE SCALE GENOMIC DNA]</scope>
    <source>
        <strain evidence="10 11">SYSU G05001</strain>
    </source>
</reference>
<dbReference type="InterPro" id="IPR017871">
    <property type="entry name" value="ABC_transporter-like_CS"/>
</dbReference>
<organism evidence="10 11">
    <name type="scientific">Thermus brevis</name>
    <dbReference type="NCBI Taxonomy" id="2862456"/>
    <lineage>
        <taxon>Bacteria</taxon>
        <taxon>Thermotogati</taxon>
        <taxon>Deinococcota</taxon>
        <taxon>Deinococci</taxon>
        <taxon>Thermales</taxon>
        <taxon>Thermaceae</taxon>
        <taxon>Thermus</taxon>
    </lineage>
</organism>
<dbReference type="Proteomes" id="UP000724268">
    <property type="component" value="Unassembled WGS sequence"/>
</dbReference>
<keyword evidence="2" id="KW-1003">Cell membrane</keyword>
<keyword evidence="5" id="KW-0547">Nucleotide-binding</keyword>
<evidence type="ECO:0000259" key="9">
    <source>
        <dbReference type="PROSITE" id="PS50893"/>
    </source>
</evidence>
<dbReference type="PROSITE" id="PS00211">
    <property type="entry name" value="ABC_TRANSPORTER_1"/>
    <property type="match status" value="1"/>
</dbReference>
<keyword evidence="1" id="KW-0813">Transport</keyword>
<evidence type="ECO:0000256" key="5">
    <source>
        <dbReference type="ARBA" id="ARBA00022741"/>
    </source>
</evidence>
<evidence type="ECO:0000313" key="11">
    <source>
        <dbReference type="Proteomes" id="UP000724268"/>
    </source>
</evidence>
<feature type="domain" description="ABC transporter" evidence="9">
    <location>
        <begin position="226"/>
        <end position="461"/>
    </location>
</feature>
<accession>A0ABS6ZZZ6</accession>
<protein>
    <submittedName>
        <fullName evidence="10">Sugar ABC transporter ATP-binding protein</fullName>
    </submittedName>
</protein>
<dbReference type="SUPFAM" id="SSF52540">
    <property type="entry name" value="P-loop containing nucleoside triphosphate hydrolases"/>
    <property type="match status" value="2"/>
</dbReference>
<gene>
    <name evidence="10" type="ORF">KZX47_05745</name>
</gene>
<dbReference type="SMART" id="SM00382">
    <property type="entry name" value="AAA"/>
    <property type="match status" value="2"/>
</dbReference>
<evidence type="ECO:0000256" key="3">
    <source>
        <dbReference type="ARBA" id="ARBA00022597"/>
    </source>
</evidence>
<keyword evidence="6 10" id="KW-0067">ATP-binding</keyword>
<evidence type="ECO:0000313" key="10">
    <source>
        <dbReference type="EMBL" id="MBW6394655.1"/>
    </source>
</evidence>
<dbReference type="CDD" id="cd03216">
    <property type="entry name" value="ABC_Carb_Monos_I"/>
    <property type="match status" value="1"/>
</dbReference>
<evidence type="ECO:0000256" key="2">
    <source>
        <dbReference type="ARBA" id="ARBA00022475"/>
    </source>
</evidence>
<evidence type="ECO:0000256" key="8">
    <source>
        <dbReference type="ARBA" id="ARBA00023136"/>
    </source>
</evidence>
<dbReference type="InterPro" id="IPR003439">
    <property type="entry name" value="ABC_transporter-like_ATP-bd"/>
</dbReference>
<dbReference type="PROSITE" id="PS50893">
    <property type="entry name" value="ABC_TRANSPORTER_2"/>
    <property type="match status" value="2"/>
</dbReference>
<dbReference type="Gene3D" id="3.40.50.300">
    <property type="entry name" value="P-loop containing nucleotide triphosphate hydrolases"/>
    <property type="match status" value="2"/>
</dbReference>